<dbReference type="EMBL" id="DS231699">
    <property type="protein sequence ID" value="KNB01424.1"/>
    <property type="molecule type" value="Genomic_DNA"/>
</dbReference>
<accession>A0A0J9UPH6</accession>
<proteinExistence type="predicted"/>
<evidence type="ECO:0000313" key="3">
    <source>
        <dbReference type="Proteomes" id="UP000009097"/>
    </source>
</evidence>
<evidence type="ECO:0000313" key="2">
    <source>
        <dbReference type="EMBL" id="KNB01424.1"/>
    </source>
</evidence>
<dbReference type="Proteomes" id="UP000009097">
    <property type="component" value="Unassembled WGS sequence"/>
</dbReference>
<reference evidence="2" key="2">
    <citation type="journal article" date="2010" name="Nature">
        <title>Comparative genomics reveals mobile pathogenicity chromosomes in Fusarium.</title>
        <authorList>
            <person name="Ma L.J."/>
            <person name="van der Does H.C."/>
            <person name="Borkovich K.A."/>
            <person name="Coleman J.J."/>
            <person name="Daboussi M.J."/>
            <person name="Di Pietro A."/>
            <person name="Dufresne M."/>
            <person name="Freitag M."/>
            <person name="Grabherr M."/>
            <person name="Henrissat B."/>
            <person name="Houterman P.M."/>
            <person name="Kang S."/>
            <person name="Shim W.B."/>
            <person name="Woloshuk C."/>
            <person name="Xie X."/>
            <person name="Xu J.R."/>
            <person name="Antoniw J."/>
            <person name="Baker S.E."/>
            <person name="Bluhm B.H."/>
            <person name="Breakspear A."/>
            <person name="Brown D.W."/>
            <person name="Butchko R.A."/>
            <person name="Chapman S."/>
            <person name="Coulson R."/>
            <person name="Coutinho P.M."/>
            <person name="Danchin E.G."/>
            <person name="Diener A."/>
            <person name="Gale L.R."/>
            <person name="Gardiner D.M."/>
            <person name="Goff S."/>
            <person name="Hammond-Kosack K.E."/>
            <person name="Hilburn K."/>
            <person name="Hua-Van A."/>
            <person name="Jonkers W."/>
            <person name="Kazan K."/>
            <person name="Kodira C.D."/>
            <person name="Koehrsen M."/>
            <person name="Kumar L."/>
            <person name="Lee Y.H."/>
            <person name="Li L."/>
            <person name="Manners J.M."/>
            <person name="Miranda-Saavedra D."/>
            <person name="Mukherjee M."/>
            <person name="Park G."/>
            <person name="Park J."/>
            <person name="Park S.Y."/>
            <person name="Proctor R.H."/>
            <person name="Regev A."/>
            <person name="Ruiz-Roldan M.C."/>
            <person name="Sain D."/>
            <person name="Sakthikumar S."/>
            <person name="Sykes S."/>
            <person name="Schwartz D.C."/>
            <person name="Turgeon B.G."/>
            <person name="Wapinski I."/>
            <person name="Yoder O."/>
            <person name="Young S."/>
            <person name="Zeng Q."/>
            <person name="Zhou S."/>
            <person name="Galagan J."/>
            <person name="Cuomo C.A."/>
            <person name="Kistler H.C."/>
            <person name="Rep M."/>
        </authorList>
    </citation>
    <scope>NUCLEOTIDE SEQUENCE [LARGE SCALE GENOMIC DNA]</scope>
    <source>
        <strain evidence="2">4287</strain>
    </source>
</reference>
<dbReference type="KEGG" id="fox:FOXG_18876"/>
<dbReference type="GeneID" id="28959582"/>
<dbReference type="OrthoDB" id="4526330at2759"/>
<dbReference type="GO" id="GO:0003824">
    <property type="term" value="F:catalytic activity"/>
    <property type="evidence" value="ECO:0007669"/>
    <property type="project" value="InterPro"/>
</dbReference>
<dbReference type="VEuPathDB" id="FungiDB:FOXG_18876"/>
<feature type="domain" description="Hydantoinase B/oxoprolinase" evidence="1">
    <location>
        <begin position="2"/>
        <end position="68"/>
    </location>
</feature>
<sequence>MGCSVISERWVTRPYKIKGGENGKSGVNYIVKAGEVIRWCRVGGCKDFKVEAGDWFVIDTPGGGAWGDIQQGKIVHQEKKAAEKRCTLIYEEK</sequence>
<evidence type="ECO:0000259" key="1">
    <source>
        <dbReference type="Pfam" id="PF02538"/>
    </source>
</evidence>
<gene>
    <name evidence="2" type="ORF">FOXG_18876</name>
</gene>
<dbReference type="AlphaFoldDB" id="A0A0J9UPH6"/>
<name>A0A0J9UPH6_FUSO4</name>
<protein>
    <recommendedName>
        <fullName evidence="1">Hydantoinase B/oxoprolinase domain-containing protein</fullName>
    </recommendedName>
</protein>
<dbReference type="InterPro" id="IPR003692">
    <property type="entry name" value="Hydantoinase_B"/>
</dbReference>
<reference evidence="2" key="1">
    <citation type="submission" date="2007-04" db="EMBL/GenBank/DDBJ databases">
        <authorList>
            <consortium name="The Broad Institute Genome Sequencing Platform"/>
            <person name="Birren B."/>
            <person name="Lander E."/>
            <person name="Galagan J."/>
            <person name="Nusbaum C."/>
            <person name="Devon K."/>
            <person name="Ma L.-J."/>
            <person name="Jaffe D."/>
            <person name="Butler J."/>
            <person name="Alvarez P."/>
            <person name="Gnerre S."/>
            <person name="Grabherr M."/>
            <person name="Kleber M."/>
            <person name="Mauceli E."/>
            <person name="Brockman W."/>
            <person name="MacCallum I.A."/>
            <person name="Young S."/>
            <person name="LaButti K."/>
            <person name="DeCaprio D."/>
            <person name="Crawford M."/>
            <person name="Koehrsen M."/>
            <person name="Engels R."/>
            <person name="Montgomery P."/>
            <person name="Pearson M."/>
            <person name="Howarth C."/>
            <person name="Larson L."/>
            <person name="White J."/>
            <person name="O'Leary S."/>
            <person name="Kodira C."/>
            <person name="Zeng Q."/>
            <person name="Yandava C."/>
            <person name="Alvarado L."/>
            <person name="Kistler C."/>
            <person name="Shim W.-B."/>
            <person name="Kang S."/>
            <person name="Woloshuk C."/>
        </authorList>
    </citation>
    <scope>NUCLEOTIDE SEQUENCE</scope>
    <source>
        <strain evidence="2">4287</strain>
    </source>
</reference>
<dbReference type="Pfam" id="PF02538">
    <property type="entry name" value="Hydantoinase_B"/>
    <property type="match status" value="1"/>
</dbReference>
<dbReference type="RefSeq" id="XP_018239469.1">
    <property type="nucleotide sequence ID" value="XM_018399018.1"/>
</dbReference>
<organism evidence="2 3">
    <name type="scientific">Fusarium oxysporum f. sp. lycopersici (strain 4287 / CBS 123668 / FGSC 9935 / NRRL 34936)</name>
    <name type="common">Fusarium vascular wilt of tomato</name>
    <dbReference type="NCBI Taxonomy" id="426428"/>
    <lineage>
        <taxon>Eukaryota</taxon>
        <taxon>Fungi</taxon>
        <taxon>Dikarya</taxon>
        <taxon>Ascomycota</taxon>
        <taxon>Pezizomycotina</taxon>
        <taxon>Sordariomycetes</taxon>
        <taxon>Hypocreomycetidae</taxon>
        <taxon>Hypocreales</taxon>
        <taxon>Nectriaceae</taxon>
        <taxon>Fusarium</taxon>
        <taxon>Fusarium oxysporum species complex</taxon>
    </lineage>
</organism>